<feature type="transmembrane region" description="Helical" evidence="1">
    <location>
        <begin position="59"/>
        <end position="78"/>
    </location>
</feature>
<organism evidence="2 3">
    <name type="scientific">Bacillus toyonensis</name>
    <dbReference type="NCBI Taxonomy" id="155322"/>
    <lineage>
        <taxon>Bacteria</taxon>
        <taxon>Bacillati</taxon>
        <taxon>Bacillota</taxon>
        <taxon>Bacilli</taxon>
        <taxon>Bacillales</taxon>
        <taxon>Bacillaceae</taxon>
        <taxon>Bacillus</taxon>
        <taxon>Bacillus cereus group</taxon>
    </lineage>
</organism>
<feature type="transmembrane region" description="Helical" evidence="1">
    <location>
        <begin position="6"/>
        <end position="22"/>
    </location>
</feature>
<dbReference type="EMBL" id="NUBY01000212">
    <property type="protein sequence ID" value="PEP93618.1"/>
    <property type="molecule type" value="Genomic_DNA"/>
</dbReference>
<feature type="transmembrane region" description="Helical" evidence="1">
    <location>
        <begin position="34"/>
        <end position="53"/>
    </location>
</feature>
<dbReference type="RefSeq" id="WP_098227575.1">
    <property type="nucleotide sequence ID" value="NZ_NUBY01000212.1"/>
</dbReference>
<name>A0A2A8H893_9BACI</name>
<sequence length="95" mass="11023">MIFLFAVYFVFIMTLLMTFFLSKRSYEKLFIKYIPAFILFILAFISSITFVFNNGMEELMIAMFLGVTAIANLLLLPVNARLVKANNQWGEENPH</sequence>
<accession>A0A2A8H893</accession>
<protein>
    <submittedName>
        <fullName evidence="2">Sugar ABC transporter ATPase</fullName>
    </submittedName>
</protein>
<evidence type="ECO:0000313" key="2">
    <source>
        <dbReference type="EMBL" id="PEP93618.1"/>
    </source>
</evidence>
<keyword evidence="1" id="KW-0472">Membrane</keyword>
<comment type="caution">
    <text evidence="2">The sequence shown here is derived from an EMBL/GenBank/DDBJ whole genome shotgun (WGS) entry which is preliminary data.</text>
</comment>
<dbReference type="Proteomes" id="UP000220841">
    <property type="component" value="Unassembled WGS sequence"/>
</dbReference>
<keyword evidence="1" id="KW-1133">Transmembrane helix</keyword>
<reference evidence="2 3" key="1">
    <citation type="submission" date="2017-09" db="EMBL/GenBank/DDBJ databases">
        <title>Large-scale bioinformatics analysis of Bacillus genomes uncovers conserved roles of natural products in bacterial physiology.</title>
        <authorList>
            <consortium name="Agbiome Team Llc"/>
            <person name="Bleich R.M."/>
            <person name="Grubbs K.J."/>
            <person name="Santa Maria K.C."/>
            <person name="Allen S.E."/>
            <person name="Farag S."/>
            <person name="Shank E.A."/>
            <person name="Bowers A."/>
        </authorList>
    </citation>
    <scope>NUCLEOTIDE SEQUENCE [LARGE SCALE GENOMIC DNA]</scope>
    <source>
        <strain evidence="2 3">AFS021349</strain>
    </source>
</reference>
<evidence type="ECO:0000256" key="1">
    <source>
        <dbReference type="SAM" id="Phobius"/>
    </source>
</evidence>
<dbReference type="AlphaFoldDB" id="A0A2A8H893"/>
<proteinExistence type="predicted"/>
<gene>
    <name evidence="2" type="ORF">CN585_26935</name>
</gene>
<keyword evidence="1" id="KW-0812">Transmembrane</keyword>
<evidence type="ECO:0000313" key="3">
    <source>
        <dbReference type="Proteomes" id="UP000220841"/>
    </source>
</evidence>